<name>A0A2B4SWH7_STYPI</name>
<dbReference type="SUPFAM" id="SSF54236">
    <property type="entry name" value="Ubiquitin-like"/>
    <property type="match status" value="1"/>
</dbReference>
<dbReference type="SMART" id="SM00213">
    <property type="entry name" value="UBQ"/>
    <property type="match status" value="1"/>
</dbReference>
<dbReference type="OrthoDB" id="428577at2759"/>
<evidence type="ECO:0000259" key="1">
    <source>
        <dbReference type="PROSITE" id="PS50053"/>
    </source>
</evidence>
<gene>
    <name evidence="2" type="primary">RPL40</name>
    <name evidence="2" type="ORF">AWC38_SpisGene827</name>
</gene>
<feature type="domain" description="Ubiquitin-like" evidence="1">
    <location>
        <begin position="1"/>
        <end position="39"/>
    </location>
</feature>
<dbReference type="PANTHER" id="PTHR36649:SF28">
    <property type="entry name" value="UBIQUITIN-LIKE DOMAIN-CONTAINING PROTEIN"/>
    <property type="match status" value="1"/>
</dbReference>
<dbReference type="Pfam" id="PF00240">
    <property type="entry name" value="ubiquitin"/>
    <property type="match status" value="1"/>
</dbReference>
<dbReference type="Gene3D" id="3.90.175.10">
    <property type="entry name" value="Diphtheria Toxin, domain 1"/>
    <property type="match status" value="1"/>
</dbReference>
<dbReference type="CDD" id="cd17039">
    <property type="entry name" value="Ubl_ubiquitin_like"/>
    <property type="match status" value="1"/>
</dbReference>
<dbReference type="EMBL" id="LSMT01000005">
    <property type="protein sequence ID" value="PFX34251.1"/>
    <property type="molecule type" value="Genomic_DNA"/>
</dbReference>
<dbReference type="SUPFAM" id="SSF56399">
    <property type="entry name" value="ADP-ribosylation"/>
    <property type="match status" value="1"/>
</dbReference>
<dbReference type="InterPro" id="IPR029071">
    <property type="entry name" value="Ubiquitin-like_domsf"/>
</dbReference>
<keyword evidence="2" id="KW-0689">Ribosomal protein</keyword>
<reference evidence="3" key="1">
    <citation type="journal article" date="2017" name="bioRxiv">
        <title>Comparative analysis of the genomes of Stylophora pistillata and Acropora digitifera provides evidence for extensive differences between species of corals.</title>
        <authorList>
            <person name="Voolstra C.R."/>
            <person name="Li Y."/>
            <person name="Liew Y.J."/>
            <person name="Baumgarten S."/>
            <person name="Zoccola D."/>
            <person name="Flot J.-F."/>
            <person name="Tambutte S."/>
            <person name="Allemand D."/>
            <person name="Aranda M."/>
        </authorList>
    </citation>
    <scope>NUCLEOTIDE SEQUENCE [LARGE SCALE GENOMIC DNA]</scope>
</reference>
<comment type="caution">
    <text evidence="2">The sequence shown here is derived from an EMBL/GenBank/DDBJ whole genome shotgun (WGS) entry which is preliminary data.</text>
</comment>
<dbReference type="Gene3D" id="3.10.20.90">
    <property type="entry name" value="Phosphatidylinositol 3-kinase Catalytic Subunit, Chain A, domain 1"/>
    <property type="match status" value="1"/>
</dbReference>
<proteinExistence type="predicted"/>
<accession>A0A2B4SWH7</accession>
<keyword evidence="2" id="KW-0687">Ribonucleoprotein</keyword>
<organism evidence="2 3">
    <name type="scientific">Stylophora pistillata</name>
    <name type="common">Smooth cauliflower coral</name>
    <dbReference type="NCBI Taxonomy" id="50429"/>
    <lineage>
        <taxon>Eukaryota</taxon>
        <taxon>Metazoa</taxon>
        <taxon>Cnidaria</taxon>
        <taxon>Anthozoa</taxon>
        <taxon>Hexacorallia</taxon>
        <taxon>Scleractinia</taxon>
        <taxon>Astrocoeniina</taxon>
        <taxon>Pocilloporidae</taxon>
        <taxon>Stylophora</taxon>
    </lineage>
</organism>
<dbReference type="PANTHER" id="PTHR36649">
    <property type="entry name" value="UBIQUITIN-LIKE DOMAIN-CONTAINING PROTEIN"/>
    <property type="match status" value="1"/>
</dbReference>
<dbReference type="AlphaFoldDB" id="A0A2B4SWH7"/>
<dbReference type="InterPro" id="IPR000626">
    <property type="entry name" value="Ubiquitin-like_dom"/>
</dbReference>
<dbReference type="GO" id="GO:0005840">
    <property type="term" value="C:ribosome"/>
    <property type="evidence" value="ECO:0007669"/>
    <property type="project" value="UniProtKB-KW"/>
</dbReference>
<evidence type="ECO:0000313" key="3">
    <source>
        <dbReference type="Proteomes" id="UP000225706"/>
    </source>
</evidence>
<keyword evidence="3" id="KW-1185">Reference proteome</keyword>
<dbReference type="STRING" id="50429.A0A2B4SWH7"/>
<dbReference type="PROSITE" id="PS50053">
    <property type="entry name" value="UBIQUITIN_2"/>
    <property type="match status" value="2"/>
</dbReference>
<sequence>MMSLTYGGKTLDDTGEASLSSLGISHGSSVFIVLRLHGGGLPGDIDPSGFDPSYDFDFSDVKDDGAKYTRGGHQYHRPYGWKRIAIKVRGKYGGGDEWLGPDGIRTEESPNEWAVSYQGTNVSNARKIVEEGFKPGPRAKFGPGVYSSPSLEMVEKMYAQSFFFGRKEYKIALQNRVNPKRTQIIPASETEVGADYWLTQKDDIRPYGGLPSSNIDELFEATYTMMQPFTSQGASRGSFSLKSRMIDVFVFGLQGEIFTVRALNTHTVRELKAIIEEKTGIDAKMMSLTYGGKTLDDTGEASLSSLGICHGSSVFLVLRLRGGGLPGDINPSGLDPPYNFDFSDFKVDGEKDIIGGHQYHPPYGWNRIAVKALSKYGEGDSWLGPDGIRIEGAPNEWAVSYHGMNIENADKIIKEGYKPGPGDLFGKGNYSSPSLKMVEKGYTQPFTHKGKSYNIAFQNRVNPGRVKIFPPEKNTC</sequence>
<protein>
    <submittedName>
        <fullName evidence="2">Ubiquitin-60S ribosomal protein L40</fullName>
    </submittedName>
</protein>
<feature type="domain" description="Ubiquitin-like" evidence="1">
    <location>
        <begin position="246"/>
        <end position="323"/>
    </location>
</feature>
<evidence type="ECO:0000313" key="2">
    <source>
        <dbReference type="EMBL" id="PFX34251.1"/>
    </source>
</evidence>
<dbReference type="Proteomes" id="UP000225706">
    <property type="component" value="Unassembled WGS sequence"/>
</dbReference>